<dbReference type="SUPFAM" id="SSF51735">
    <property type="entry name" value="NAD(P)-binding Rossmann-fold domains"/>
    <property type="match status" value="1"/>
</dbReference>
<keyword evidence="1 2" id="KW-0560">Oxidoreductase</keyword>
<dbReference type="Pfam" id="PF00389">
    <property type="entry name" value="2-Hacid_dh"/>
    <property type="match status" value="1"/>
</dbReference>
<dbReference type="CDD" id="cd05301">
    <property type="entry name" value="GDH"/>
    <property type="match status" value="1"/>
</dbReference>
<comment type="caution">
    <text evidence="5">The sequence shown here is derived from an EMBL/GenBank/DDBJ whole genome shotgun (WGS) entry which is preliminary data.</text>
</comment>
<dbReference type="InterPro" id="IPR036291">
    <property type="entry name" value="NAD(P)-bd_dom_sf"/>
</dbReference>
<dbReference type="PROSITE" id="PS00671">
    <property type="entry name" value="D_2_HYDROXYACID_DH_3"/>
    <property type="match status" value="1"/>
</dbReference>
<accession>A0A8H3YF43</accession>
<evidence type="ECO:0008006" key="7">
    <source>
        <dbReference type="Google" id="ProtNLM"/>
    </source>
</evidence>
<dbReference type="OrthoDB" id="9991913at2759"/>
<evidence type="ECO:0000256" key="1">
    <source>
        <dbReference type="ARBA" id="ARBA00023002"/>
    </source>
</evidence>
<organism evidence="5 6">
    <name type="scientific">Naganishia liquefaciens</name>
    <dbReference type="NCBI Taxonomy" id="104408"/>
    <lineage>
        <taxon>Eukaryota</taxon>
        <taxon>Fungi</taxon>
        <taxon>Dikarya</taxon>
        <taxon>Basidiomycota</taxon>
        <taxon>Agaricomycotina</taxon>
        <taxon>Tremellomycetes</taxon>
        <taxon>Filobasidiales</taxon>
        <taxon>Filobasidiaceae</taxon>
        <taxon>Naganishia</taxon>
    </lineage>
</organism>
<dbReference type="Proteomes" id="UP000620104">
    <property type="component" value="Unassembled WGS sequence"/>
</dbReference>
<dbReference type="AlphaFoldDB" id="A0A8H3YF43"/>
<dbReference type="InterPro" id="IPR050223">
    <property type="entry name" value="D-isomer_2-hydroxyacid_DH"/>
</dbReference>
<dbReference type="EMBL" id="BLZA01000016">
    <property type="protein sequence ID" value="GHJ85872.1"/>
    <property type="molecule type" value="Genomic_DNA"/>
</dbReference>
<sequence length="411" mass="43868">MAVMAHEGQAGPIDAEGAVVCTLRPSCSATFRIRHTRQGNYKSTPGLEYSPDSSARLMASPSSGSPAKGKIVVCRDMGKEAMGILKHSGYELVVWPETTPPPRSWVLDNVKDAAGICVMMADRVDDELLDAAGPNLKVVSTFSVGYDHFDTMAIKARNIRAGHTPGVLNDAVADTAVLLVLMAMRRAGEAIKLVQDGQWPQTPWSPFLLTGPALSRASLTIGFLGFGRISQCTLHRLLAFTQPPTSATPLPRCIYTSSRARSNQGEIDQEHTRKFGVEVTRVEAQVLAAQSDVLIVLCSLNESTKGMVNEAFLNLMKRDSVLINVARGPIVDSDALANALRDSKIFAAGLDVIAGEPNIPADHPLVLEPKCVVLPHIGSADRESRNGMAVLCARNVVAGVEGAAMPAELSL</sequence>
<evidence type="ECO:0000259" key="4">
    <source>
        <dbReference type="Pfam" id="PF02826"/>
    </source>
</evidence>
<dbReference type="GO" id="GO:0030267">
    <property type="term" value="F:glyoxylate reductase (NADPH) activity"/>
    <property type="evidence" value="ECO:0007669"/>
    <property type="project" value="TreeGrafter"/>
</dbReference>
<dbReference type="InterPro" id="IPR029753">
    <property type="entry name" value="D-isomer_DH_CS"/>
</dbReference>
<dbReference type="SUPFAM" id="SSF52283">
    <property type="entry name" value="Formate/glycerate dehydrogenase catalytic domain-like"/>
    <property type="match status" value="1"/>
</dbReference>
<evidence type="ECO:0000259" key="3">
    <source>
        <dbReference type="Pfam" id="PF00389"/>
    </source>
</evidence>
<comment type="similarity">
    <text evidence="2">Belongs to the D-isomer specific 2-hydroxyacid dehydrogenase family.</text>
</comment>
<dbReference type="InterPro" id="IPR006140">
    <property type="entry name" value="D-isomer_DH_NAD-bd"/>
</dbReference>
<dbReference type="FunFam" id="3.40.50.720:FF:000606">
    <property type="entry name" value="Chromosome 15, whole genome shotgun sequence"/>
    <property type="match status" value="1"/>
</dbReference>
<dbReference type="Pfam" id="PF02826">
    <property type="entry name" value="2-Hacid_dh_C"/>
    <property type="match status" value="1"/>
</dbReference>
<feature type="domain" description="D-isomer specific 2-hydroxyacid dehydrogenase catalytic" evidence="3">
    <location>
        <begin position="71"/>
        <end position="407"/>
    </location>
</feature>
<dbReference type="Gene3D" id="3.40.50.720">
    <property type="entry name" value="NAD(P)-binding Rossmann-like Domain"/>
    <property type="match status" value="2"/>
</dbReference>
<proteinExistence type="inferred from homology"/>
<dbReference type="PANTHER" id="PTHR10996:SF277">
    <property type="entry name" value="GLYOXYLATE REDUCTASE_HYDROXYPYRUVATE REDUCTASE"/>
    <property type="match status" value="1"/>
</dbReference>
<name>A0A8H3YF43_9TREE</name>
<dbReference type="GO" id="GO:0005829">
    <property type="term" value="C:cytosol"/>
    <property type="evidence" value="ECO:0007669"/>
    <property type="project" value="TreeGrafter"/>
</dbReference>
<dbReference type="PANTHER" id="PTHR10996">
    <property type="entry name" value="2-HYDROXYACID DEHYDROGENASE-RELATED"/>
    <property type="match status" value="1"/>
</dbReference>
<gene>
    <name evidence="5" type="ORF">NliqN6_2274</name>
</gene>
<keyword evidence="6" id="KW-1185">Reference proteome</keyword>
<evidence type="ECO:0000313" key="5">
    <source>
        <dbReference type="EMBL" id="GHJ85872.1"/>
    </source>
</evidence>
<dbReference type="InterPro" id="IPR006139">
    <property type="entry name" value="D-isomer_2_OHA_DH_cat_dom"/>
</dbReference>
<protein>
    <recommendedName>
        <fullName evidence="7">D-glycerate dehydrogenase</fullName>
    </recommendedName>
</protein>
<reference evidence="5" key="1">
    <citation type="submission" date="2020-07" db="EMBL/GenBank/DDBJ databases">
        <title>Draft Genome Sequence of a Deep-Sea Yeast, Naganishia (Cryptococcus) liquefaciens strain N6.</title>
        <authorList>
            <person name="Han Y.W."/>
            <person name="Kajitani R."/>
            <person name="Morimoto H."/>
            <person name="Parhat M."/>
            <person name="Tsubouchi H."/>
            <person name="Bakenova O."/>
            <person name="Ogata M."/>
            <person name="Argunhan B."/>
            <person name="Aoki R."/>
            <person name="Kajiwara S."/>
            <person name="Itoh T."/>
            <person name="Iwasaki H."/>
        </authorList>
    </citation>
    <scope>NUCLEOTIDE SEQUENCE</scope>
    <source>
        <strain evidence="5">N6</strain>
    </source>
</reference>
<dbReference type="GO" id="GO:0016618">
    <property type="term" value="F:hydroxypyruvate reductase [NAD(P)H] activity"/>
    <property type="evidence" value="ECO:0007669"/>
    <property type="project" value="TreeGrafter"/>
</dbReference>
<evidence type="ECO:0000313" key="6">
    <source>
        <dbReference type="Proteomes" id="UP000620104"/>
    </source>
</evidence>
<dbReference type="GO" id="GO:0051287">
    <property type="term" value="F:NAD binding"/>
    <property type="evidence" value="ECO:0007669"/>
    <property type="project" value="InterPro"/>
</dbReference>
<evidence type="ECO:0000256" key="2">
    <source>
        <dbReference type="RuleBase" id="RU003719"/>
    </source>
</evidence>
<feature type="domain" description="D-isomer specific 2-hydroxyacid dehydrogenase NAD-binding" evidence="4">
    <location>
        <begin position="178"/>
        <end position="378"/>
    </location>
</feature>